<dbReference type="Pfam" id="PF14257">
    <property type="entry name" value="DUF4349"/>
    <property type="match status" value="1"/>
</dbReference>
<evidence type="ECO:0000313" key="7">
    <source>
        <dbReference type="Proteomes" id="UP000824073"/>
    </source>
</evidence>
<evidence type="ECO:0000313" key="6">
    <source>
        <dbReference type="EMBL" id="HIU43045.1"/>
    </source>
</evidence>
<keyword evidence="1" id="KW-0175">Coiled coil</keyword>
<organism evidence="6 7">
    <name type="scientific">Candidatus Ventrousia excrementavium</name>
    <dbReference type="NCBI Taxonomy" id="2840961"/>
    <lineage>
        <taxon>Bacteria</taxon>
        <taxon>Bacillati</taxon>
        <taxon>Bacillota</taxon>
        <taxon>Clostridia</taxon>
        <taxon>Eubacteriales</taxon>
        <taxon>Clostridiaceae</taxon>
        <taxon>Clostridiaceae incertae sedis</taxon>
        <taxon>Candidatus Ventrousia</taxon>
    </lineage>
</organism>
<keyword evidence="4" id="KW-0732">Signal</keyword>
<evidence type="ECO:0000256" key="4">
    <source>
        <dbReference type="SAM" id="SignalP"/>
    </source>
</evidence>
<feature type="chain" id="PRO_5039388722" evidence="4">
    <location>
        <begin position="24"/>
        <end position="323"/>
    </location>
</feature>
<feature type="compositionally biased region" description="Low complexity" evidence="2">
    <location>
        <begin position="56"/>
        <end position="66"/>
    </location>
</feature>
<keyword evidence="3" id="KW-0812">Transmembrane</keyword>
<sequence length="323" mass="35272">MKRKTFALTLALLLLAGLLGGCAASETDSSSQTTNDSVSWTGEAVTEPSVPDAAPEENGTAAETTGEGAGLDASAAETERKIIQNADFSLETLNYDQTVADIETLVEMSGGYIESSQTTGSGATGDYYRARWASFTVRVPAEGLQDFGDALSECGSVTSSYYYTEEVTDYYYDTEAHLRSLELQEERLLEILSKAEQLSEVIELENSLANVRYQIESLQGTLRRLDSQIALSTVNISVQEVYEYSPEQGVPKGLGERIANEFSRSMASMRRTAENIIVFVAGNIVGLVLLAAVVAGVIVLIRRRRRKKRTQQPQETTETDKKE</sequence>
<dbReference type="PROSITE" id="PS51257">
    <property type="entry name" value="PROKAR_LIPOPROTEIN"/>
    <property type="match status" value="1"/>
</dbReference>
<gene>
    <name evidence="6" type="ORF">IAB67_01965</name>
</gene>
<feature type="coiled-coil region" evidence="1">
    <location>
        <begin position="178"/>
        <end position="228"/>
    </location>
</feature>
<dbReference type="InterPro" id="IPR025645">
    <property type="entry name" value="DUF4349"/>
</dbReference>
<reference evidence="6" key="1">
    <citation type="submission" date="2020-10" db="EMBL/GenBank/DDBJ databases">
        <authorList>
            <person name="Gilroy R."/>
        </authorList>
    </citation>
    <scope>NUCLEOTIDE SEQUENCE</scope>
    <source>
        <strain evidence="6">CHK191-8634</strain>
    </source>
</reference>
<feature type="domain" description="DUF4349" evidence="5">
    <location>
        <begin position="80"/>
        <end position="298"/>
    </location>
</feature>
<evidence type="ECO:0000259" key="5">
    <source>
        <dbReference type="Pfam" id="PF14257"/>
    </source>
</evidence>
<feature type="signal peptide" evidence="4">
    <location>
        <begin position="1"/>
        <end position="23"/>
    </location>
</feature>
<feature type="transmembrane region" description="Helical" evidence="3">
    <location>
        <begin position="276"/>
        <end position="301"/>
    </location>
</feature>
<feature type="region of interest" description="Disordered" evidence="2">
    <location>
        <begin position="25"/>
        <end position="75"/>
    </location>
</feature>
<accession>A0A9D1LKL1</accession>
<evidence type="ECO:0000256" key="1">
    <source>
        <dbReference type="SAM" id="Coils"/>
    </source>
</evidence>
<comment type="caution">
    <text evidence="6">The sequence shown here is derived from an EMBL/GenBank/DDBJ whole genome shotgun (WGS) entry which is preliminary data.</text>
</comment>
<feature type="compositionally biased region" description="Polar residues" evidence="2">
    <location>
        <begin position="26"/>
        <end position="40"/>
    </location>
</feature>
<dbReference type="EMBL" id="DVMR01000021">
    <property type="protein sequence ID" value="HIU43045.1"/>
    <property type="molecule type" value="Genomic_DNA"/>
</dbReference>
<dbReference type="AlphaFoldDB" id="A0A9D1LKL1"/>
<dbReference type="Proteomes" id="UP000824073">
    <property type="component" value="Unassembled WGS sequence"/>
</dbReference>
<evidence type="ECO:0000256" key="3">
    <source>
        <dbReference type="SAM" id="Phobius"/>
    </source>
</evidence>
<reference evidence="6" key="2">
    <citation type="journal article" date="2021" name="PeerJ">
        <title>Extensive microbial diversity within the chicken gut microbiome revealed by metagenomics and culture.</title>
        <authorList>
            <person name="Gilroy R."/>
            <person name="Ravi A."/>
            <person name="Getino M."/>
            <person name="Pursley I."/>
            <person name="Horton D.L."/>
            <person name="Alikhan N.F."/>
            <person name="Baker D."/>
            <person name="Gharbi K."/>
            <person name="Hall N."/>
            <person name="Watson M."/>
            <person name="Adriaenssens E.M."/>
            <person name="Foster-Nyarko E."/>
            <person name="Jarju S."/>
            <person name="Secka A."/>
            <person name="Antonio M."/>
            <person name="Oren A."/>
            <person name="Chaudhuri R.R."/>
            <person name="La Ragione R."/>
            <person name="Hildebrand F."/>
            <person name="Pallen M.J."/>
        </authorList>
    </citation>
    <scope>NUCLEOTIDE SEQUENCE</scope>
    <source>
        <strain evidence="6">CHK191-8634</strain>
    </source>
</reference>
<proteinExistence type="predicted"/>
<name>A0A9D1LKL1_9CLOT</name>
<keyword evidence="3" id="KW-1133">Transmembrane helix</keyword>
<protein>
    <submittedName>
        <fullName evidence="6">DUF4349 domain-containing protein</fullName>
    </submittedName>
</protein>
<keyword evidence="3" id="KW-0472">Membrane</keyword>
<evidence type="ECO:0000256" key="2">
    <source>
        <dbReference type="SAM" id="MobiDB-lite"/>
    </source>
</evidence>